<feature type="region of interest" description="Disordered" evidence="2">
    <location>
        <begin position="1440"/>
        <end position="1541"/>
    </location>
</feature>
<evidence type="ECO:0000313" key="4">
    <source>
        <dbReference type="EMBL" id="KAL2912817.1"/>
    </source>
</evidence>
<feature type="region of interest" description="Disordered" evidence="2">
    <location>
        <begin position="953"/>
        <end position="996"/>
    </location>
</feature>
<dbReference type="PANTHER" id="PTHR23031">
    <property type="entry name" value="RHOPHILIN"/>
    <property type="match status" value="1"/>
</dbReference>
<feature type="region of interest" description="Disordered" evidence="2">
    <location>
        <begin position="1359"/>
        <end position="1424"/>
    </location>
</feature>
<dbReference type="PROSITE" id="PS51180">
    <property type="entry name" value="BRO1"/>
    <property type="match status" value="1"/>
</dbReference>
<feature type="compositionally biased region" description="Polar residues" evidence="2">
    <location>
        <begin position="81"/>
        <end position="95"/>
    </location>
</feature>
<dbReference type="Pfam" id="PF03097">
    <property type="entry name" value="BRO1"/>
    <property type="match status" value="1"/>
</dbReference>
<evidence type="ECO:0000256" key="1">
    <source>
        <dbReference type="SAM" id="Coils"/>
    </source>
</evidence>
<feature type="compositionally biased region" description="Basic and acidic residues" evidence="2">
    <location>
        <begin position="1241"/>
        <end position="1251"/>
    </location>
</feature>
<feature type="region of interest" description="Disordered" evidence="2">
    <location>
        <begin position="1189"/>
        <end position="1212"/>
    </location>
</feature>
<evidence type="ECO:0000259" key="3">
    <source>
        <dbReference type="PROSITE" id="PS51180"/>
    </source>
</evidence>
<dbReference type="InterPro" id="IPR047138">
    <property type="entry name" value="RHPN1_2"/>
</dbReference>
<feature type="region of interest" description="Disordered" evidence="2">
    <location>
        <begin position="174"/>
        <end position="199"/>
    </location>
</feature>
<feature type="compositionally biased region" description="Polar residues" evidence="2">
    <location>
        <begin position="1154"/>
        <end position="1166"/>
    </location>
</feature>
<feature type="compositionally biased region" description="Low complexity" evidence="2">
    <location>
        <begin position="1487"/>
        <end position="1506"/>
    </location>
</feature>
<feature type="domain" description="BRO1" evidence="3">
    <location>
        <begin position="123"/>
        <end position="670"/>
    </location>
</feature>
<feature type="region of interest" description="Disordered" evidence="2">
    <location>
        <begin position="1"/>
        <end position="58"/>
    </location>
</feature>
<dbReference type="EMBL" id="JADGIZ020000057">
    <property type="protein sequence ID" value="KAL2912817.1"/>
    <property type="molecule type" value="Genomic_DNA"/>
</dbReference>
<feature type="region of interest" description="Disordered" evidence="2">
    <location>
        <begin position="901"/>
        <end position="928"/>
    </location>
</feature>
<dbReference type="SMART" id="SM01041">
    <property type="entry name" value="BRO1"/>
    <property type="match status" value="1"/>
</dbReference>
<keyword evidence="1" id="KW-0175">Coiled coil</keyword>
<comment type="caution">
    <text evidence="4">The sequence shown here is derived from an EMBL/GenBank/DDBJ whole genome shotgun (WGS) entry which is preliminary data.</text>
</comment>
<reference evidence="4 5" key="1">
    <citation type="submission" date="2023-09" db="EMBL/GenBank/DDBJ databases">
        <title>Pangenome analysis of Batrachochytrium dendrobatidis and related Chytrids.</title>
        <authorList>
            <person name="Yacoub M.N."/>
            <person name="Stajich J.E."/>
            <person name="James T.Y."/>
        </authorList>
    </citation>
    <scope>NUCLEOTIDE SEQUENCE [LARGE SCALE GENOMIC DNA]</scope>
    <source>
        <strain evidence="4 5">JEL0888</strain>
    </source>
</reference>
<feature type="compositionally biased region" description="Polar residues" evidence="2">
    <location>
        <begin position="1474"/>
        <end position="1486"/>
    </location>
</feature>
<feature type="compositionally biased region" description="Low complexity" evidence="2">
    <location>
        <begin position="135"/>
        <end position="145"/>
    </location>
</feature>
<feature type="compositionally biased region" description="Low complexity" evidence="2">
    <location>
        <begin position="96"/>
        <end position="110"/>
    </location>
</feature>
<organism evidence="4 5">
    <name type="scientific">Polyrhizophydium stewartii</name>
    <dbReference type="NCBI Taxonomy" id="2732419"/>
    <lineage>
        <taxon>Eukaryota</taxon>
        <taxon>Fungi</taxon>
        <taxon>Fungi incertae sedis</taxon>
        <taxon>Chytridiomycota</taxon>
        <taxon>Chytridiomycota incertae sedis</taxon>
        <taxon>Chytridiomycetes</taxon>
        <taxon>Rhizophydiales</taxon>
        <taxon>Rhizophydiales incertae sedis</taxon>
        <taxon>Polyrhizophydium</taxon>
    </lineage>
</organism>
<evidence type="ECO:0000313" key="5">
    <source>
        <dbReference type="Proteomes" id="UP001527925"/>
    </source>
</evidence>
<accession>A0ABR4MZV7</accession>
<dbReference type="Proteomes" id="UP001527925">
    <property type="component" value="Unassembled WGS sequence"/>
</dbReference>
<feature type="region of interest" description="Disordered" evidence="2">
    <location>
        <begin position="1231"/>
        <end position="1251"/>
    </location>
</feature>
<evidence type="ECO:0000256" key="2">
    <source>
        <dbReference type="SAM" id="MobiDB-lite"/>
    </source>
</evidence>
<protein>
    <recommendedName>
        <fullName evidence="3">BRO1 domain-containing protein</fullName>
    </recommendedName>
</protein>
<gene>
    <name evidence="4" type="ORF">HK105_207704</name>
</gene>
<dbReference type="Gene3D" id="1.25.40.280">
    <property type="entry name" value="alix/aip1 like domains"/>
    <property type="match status" value="1"/>
</dbReference>
<proteinExistence type="predicted"/>
<dbReference type="InterPro" id="IPR004328">
    <property type="entry name" value="BRO1_dom"/>
</dbReference>
<feature type="compositionally biased region" description="Basic and acidic residues" evidence="2">
    <location>
        <begin position="1367"/>
        <end position="1377"/>
    </location>
</feature>
<name>A0ABR4MZV7_9FUNG</name>
<dbReference type="InterPro" id="IPR038499">
    <property type="entry name" value="BRO1_sf"/>
</dbReference>
<feature type="region of interest" description="Disordered" evidence="2">
    <location>
        <begin position="1071"/>
        <end position="1128"/>
    </location>
</feature>
<feature type="compositionally biased region" description="Low complexity" evidence="2">
    <location>
        <begin position="1444"/>
        <end position="1456"/>
    </location>
</feature>
<dbReference type="PANTHER" id="PTHR23031:SF15">
    <property type="entry name" value="LD12055P"/>
    <property type="match status" value="1"/>
</dbReference>
<feature type="region of interest" description="Disordered" evidence="2">
    <location>
        <begin position="1149"/>
        <end position="1173"/>
    </location>
</feature>
<sequence length="1710" mass="187058">MATHSFSELFTAPHPASLPFNNCPERTEGAGEASTFLGLPTKRNARPVTVKPPPSKAETAAASFMAMLMQAPRRALGPRSQEAQSLARTQSPQRTASPARPHAAPAALGAEAGGGVDIEMRRPVSPTRSGPRSPQRNQQEQQLPQQQEEYAFLDFQRELLPHLLASLPPSAAAAIAQRGSDQRDQEQRAPSPYSVGEEHDIRLEDYYPAESSPHPLAALLPSDSQWYALNQMRIHAGLPERSTSGIDKLAQYYAQLLHLEDKFPFETGKVDIEFSWFEAFAPEKQGNRCIQYEKASTLFNIAAIYSQLGSQGRLWTADGKKQAAANFQKAAGVLSYIRDSLTQRFKTKVDKTADLSETTLTALVALMLAQAAECFYHKACDEKSSSSVMALVAVYTSDLYDVTYRHSKVGTNLLRQRFPRKWICTIKAKTVFFGAIAHFHTGPSVSSERVVAERIARIGVARDLVTEALKYALDVGGILRDNRFVDTIQNALLLVEAANHHEIHETPFDVRLLAPLKRPPQALVNPSPFQEAVPDLAKYADVIHVLIAPNHREDVKAVIEESRNAALSGQTKLYALVKSIDDEMAKIGLPLPHPAQSNIADPGAGVQSHEELRAQSHALLKRMREYQSDEKTLSSGELVSNLDRLHQFMALNIQESRMHLDNIDLLRVPSDPALMLRIGELQSEVLQQENELRQLRAVYAEIKAAHESDVVQFGGTEWTEEKLSALVPVLLESGGTADTTAVVDERNTKMAAQFDAVVAKRDADIQHIEDLRRASQLMIVRLRSLPSETWMQGAGVKISDALAKQRQRLVDTAREIEKIQADKEFTVQSITELTVMMRALAKHFHDEREQARIVASFNETLDKCGAFRAKAQNEILTSIVLREETAKTLVKVLKLVTPAHGHDLKAGMDPTSEPLGRQRLPAHPNGVERDPLVFKSWNEFKPLVDIPLHQDASAAAEEQPPTTLPLASKHSPHRRRRSDSISPTRRAKSGPAETRRRLVMADVIDLSPSAPPHELSVGGAEWSQLHARAVQHLTAAQAALEAFERLQPTKPVEPSIPQANALEAQILAATSGLADPNTDTTPRRPSRASNLRRVSISERLPGGFPAEQHSEQRAEPGPSDTQQPPSTGVLETFRTSLLRMINIRKDGPAAVAESSVQETQQPTATHRNPFRELASRRTSYATAYEMQTHVSGQTLQPPEHVHPGSRRASSTAAPQILVCDSTGSVVEHTDSEIAANASGEPSDRGSDTQDMERTGAGVQALIDELVTGADETQLLSDPNYMIARLMKENSRLRGQFVKIRKESTAAAAAAVAAAVTATGPVPGPQPVVEGADKLDVEQVIGIIKRQDERIKFLERKVRPELSTQEPSRGRRTAERAMRSASQPRLSDTLDAQHSIAGPKPQASQSRRPRGKPSQQQQSEAIESDKEIMERYIRDQKQLADDYTSPESFSSITSSSDDAFHDADDMAAGGGSSSQQWTRRVSFISNAGGQQQQQQQQQSGGTSNTQQRGYSASNDAPISANRHPASSTRNRTRKHSLTLAETGHNREQLVTTSRIALVPAIDITVTAKNIDRVQTAARPPRMLHRRNSAGASGAIPRKLVPTVEQTASLDAAAKLSARLAGLTVQKQPAGMPIDLQAAPLRQDSGLGPSRGPSFTESNAYAPTADIFKARSALDAKQAEARVLGASSINMAMMKLENDSMAKAIGSLQDSH</sequence>
<feature type="region of interest" description="Disordered" evidence="2">
    <location>
        <begin position="73"/>
        <end position="145"/>
    </location>
</feature>
<keyword evidence="5" id="KW-1185">Reference proteome</keyword>
<feature type="coiled-coil region" evidence="1">
    <location>
        <begin position="678"/>
        <end position="705"/>
    </location>
</feature>
<feature type="compositionally biased region" description="Polar residues" evidence="2">
    <location>
        <begin position="1379"/>
        <end position="1391"/>
    </location>
</feature>